<keyword evidence="1" id="KW-0812">Transmembrane</keyword>
<dbReference type="EMBL" id="SJPS01000013">
    <property type="protein sequence ID" value="TWU20796.1"/>
    <property type="molecule type" value="Genomic_DNA"/>
</dbReference>
<dbReference type="Proteomes" id="UP000318437">
    <property type="component" value="Unassembled WGS sequence"/>
</dbReference>
<comment type="caution">
    <text evidence="2">The sequence shown here is derived from an EMBL/GenBank/DDBJ whole genome shotgun (WGS) entry which is preliminary data.</text>
</comment>
<reference evidence="2 3" key="1">
    <citation type="submission" date="2019-02" db="EMBL/GenBank/DDBJ databases">
        <title>Deep-cultivation of Planctomycetes and their phenomic and genomic characterization uncovers novel biology.</title>
        <authorList>
            <person name="Wiegand S."/>
            <person name="Jogler M."/>
            <person name="Boedeker C."/>
            <person name="Pinto D."/>
            <person name="Vollmers J."/>
            <person name="Rivas-Marin E."/>
            <person name="Kohn T."/>
            <person name="Peeters S.H."/>
            <person name="Heuer A."/>
            <person name="Rast P."/>
            <person name="Oberbeckmann S."/>
            <person name="Bunk B."/>
            <person name="Jeske O."/>
            <person name="Meyerdierks A."/>
            <person name="Storesund J.E."/>
            <person name="Kallscheuer N."/>
            <person name="Luecker S."/>
            <person name="Lage O.M."/>
            <person name="Pohl T."/>
            <person name="Merkel B.J."/>
            <person name="Hornburger P."/>
            <person name="Mueller R.-W."/>
            <person name="Bruemmer F."/>
            <person name="Labrenz M."/>
            <person name="Spormann A.M."/>
            <person name="Op Den Camp H."/>
            <person name="Overmann J."/>
            <person name="Amann R."/>
            <person name="Jetten M.S.M."/>
            <person name="Mascher T."/>
            <person name="Medema M.H."/>
            <person name="Devos D.P."/>
            <person name="Kaster A.-K."/>
            <person name="Ovreas L."/>
            <person name="Rohde M."/>
            <person name="Galperin M.Y."/>
            <person name="Jogler C."/>
        </authorList>
    </citation>
    <scope>NUCLEOTIDE SEQUENCE [LARGE SCALE GENOMIC DNA]</scope>
    <source>
        <strain evidence="2 3">Pla144</strain>
    </source>
</reference>
<gene>
    <name evidence="2" type="ORF">Pla144_48480</name>
</gene>
<evidence type="ECO:0000313" key="2">
    <source>
        <dbReference type="EMBL" id="TWU20796.1"/>
    </source>
</evidence>
<feature type="transmembrane region" description="Helical" evidence="1">
    <location>
        <begin position="140"/>
        <end position="161"/>
    </location>
</feature>
<name>A0A5C6CBM3_9BACT</name>
<keyword evidence="1" id="KW-1133">Transmembrane helix</keyword>
<feature type="transmembrane region" description="Helical" evidence="1">
    <location>
        <begin position="41"/>
        <end position="58"/>
    </location>
</feature>
<feature type="transmembrane region" description="Helical" evidence="1">
    <location>
        <begin position="167"/>
        <end position="195"/>
    </location>
</feature>
<accession>A0A5C6CBM3</accession>
<evidence type="ECO:0000256" key="1">
    <source>
        <dbReference type="SAM" id="Phobius"/>
    </source>
</evidence>
<feature type="transmembrane region" description="Helical" evidence="1">
    <location>
        <begin position="64"/>
        <end position="83"/>
    </location>
</feature>
<evidence type="ECO:0000313" key="3">
    <source>
        <dbReference type="Proteomes" id="UP000318437"/>
    </source>
</evidence>
<organism evidence="2 3">
    <name type="scientific">Bythopirellula polymerisocia</name>
    <dbReference type="NCBI Taxonomy" id="2528003"/>
    <lineage>
        <taxon>Bacteria</taxon>
        <taxon>Pseudomonadati</taxon>
        <taxon>Planctomycetota</taxon>
        <taxon>Planctomycetia</taxon>
        <taxon>Pirellulales</taxon>
        <taxon>Lacipirellulaceae</taxon>
        <taxon>Bythopirellula</taxon>
    </lineage>
</organism>
<dbReference type="AlphaFoldDB" id="A0A5C6CBM3"/>
<sequence length="206" mass="22329">MVTQDIACCHILADNSHMSAPPTPPSTHREPHLLKFGLKKLFLIVTLASLFCALMVLTHGPWPLVIFFLALLTLAHVLGNMIGTRLRDTSHEIRLWRATDPRQSPDSPLATPQPYELAKLSLPEETNLAGFGRIVSGFRWFLLSGFSVGALLGGTLLAVTIGNRIGWAGWVVGTVSSAVLGTWVAFLGVSFTAIARDALRQAHGKK</sequence>
<protein>
    <submittedName>
        <fullName evidence="2">Uncharacterized protein</fullName>
    </submittedName>
</protein>
<proteinExistence type="predicted"/>
<keyword evidence="3" id="KW-1185">Reference proteome</keyword>
<keyword evidence="1" id="KW-0472">Membrane</keyword>